<dbReference type="EMBL" id="CAADFJ010000028">
    <property type="protein sequence ID" value="VFJ99032.1"/>
    <property type="molecule type" value="Genomic_DNA"/>
</dbReference>
<evidence type="ECO:0000313" key="1">
    <source>
        <dbReference type="EMBL" id="VFJ90264.1"/>
    </source>
</evidence>
<name>A0A450UIQ1_9GAMM</name>
<sequence>MCSYSGKYAFVLDESLDYGDDYRIYNPSDTPEEVCEDGEQIVGLQDVPKRACELCDDDYAPERTLESIDGPPVTIYEGHIRRFC</sequence>
<proteinExistence type="predicted"/>
<dbReference type="EMBL" id="CAADFG010000020">
    <property type="protein sequence ID" value="VFJ90264.1"/>
    <property type="molecule type" value="Genomic_DNA"/>
</dbReference>
<gene>
    <name evidence="1" type="ORF">BECKH772A_GA0070896_1002019</name>
    <name evidence="2" type="ORF">BECKH772B_GA0070898_1002919</name>
    <name evidence="3" type="ORF">BECKH772C_GA0070978_1002818</name>
</gene>
<reference evidence="2" key="1">
    <citation type="submission" date="2019-02" db="EMBL/GenBank/DDBJ databases">
        <authorList>
            <person name="Gruber-Vodicka R. H."/>
            <person name="Seah K. B. B."/>
        </authorList>
    </citation>
    <scope>NUCLEOTIDE SEQUENCE</scope>
    <source>
        <strain evidence="3">BECK_SA2B12</strain>
        <strain evidence="1">BECK_SA2B15</strain>
        <strain evidence="2">BECK_SA2B20</strain>
    </source>
</reference>
<dbReference type="EMBL" id="CAADFI010000029">
    <property type="protein sequence ID" value="VFJ92426.1"/>
    <property type="molecule type" value="Genomic_DNA"/>
</dbReference>
<dbReference type="AlphaFoldDB" id="A0A450UIQ1"/>
<evidence type="ECO:0000313" key="3">
    <source>
        <dbReference type="EMBL" id="VFJ99032.1"/>
    </source>
</evidence>
<organism evidence="2">
    <name type="scientific">Candidatus Kentrum eta</name>
    <dbReference type="NCBI Taxonomy" id="2126337"/>
    <lineage>
        <taxon>Bacteria</taxon>
        <taxon>Pseudomonadati</taxon>
        <taxon>Pseudomonadota</taxon>
        <taxon>Gammaproteobacteria</taxon>
        <taxon>Candidatus Kentrum</taxon>
    </lineage>
</organism>
<accession>A0A450UIQ1</accession>
<evidence type="ECO:0000313" key="2">
    <source>
        <dbReference type="EMBL" id="VFJ92426.1"/>
    </source>
</evidence>
<protein>
    <submittedName>
        <fullName evidence="2">Uncharacterized protein</fullName>
    </submittedName>
</protein>